<dbReference type="PANTHER" id="PTHR42658">
    <property type="entry name" value="HYDROLASE TATD"/>
    <property type="match status" value="1"/>
</dbReference>
<dbReference type="Gene3D" id="3.20.20.140">
    <property type="entry name" value="Metal-dependent hydrolases"/>
    <property type="match status" value="1"/>
</dbReference>
<dbReference type="PANTHER" id="PTHR42658:SF1">
    <property type="entry name" value="HYDROLASE TATD"/>
    <property type="match status" value="1"/>
</dbReference>
<accession>A0A8J7S5E0</accession>
<dbReference type="Pfam" id="PF01026">
    <property type="entry name" value="TatD_DNase"/>
    <property type="match status" value="1"/>
</dbReference>
<protein>
    <submittedName>
        <fullName evidence="2">Putative metal-dependent TIM-barrel fold hydrolase</fullName>
    </submittedName>
</protein>
<dbReference type="PIRSF" id="PIRSF005295">
    <property type="entry name" value="UCP005295_TatD"/>
    <property type="match status" value="1"/>
</dbReference>
<dbReference type="EMBL" id="JAGGMV010000003">
    <property type="protein sequence ID" value="MBP2201693.1"/>
    <property type="molecule type" value="Genomic_DNA"/>
</dbReference>
<organism evidence="2 3">
    <name type="scientific">Methanococcus voltae</name>
    <dbReference type="NCBI Taxonomy" id="2188"/>
    <lineage>
        <taxon>Archaea</taxon>
        <taxon>Methanobacteriati</taxon>
        <taxon>Methanobacteriota</taxon>
        <taxon>Methanomada group</taxon>
        <taxon>Methanococci</taxon>
        <taxon>Methanococcales</taxon>
        <taxon>Methanococcaceae</taxon>
        <taxon>Methanococcus</taxon>
    </lineage>
</organism>
<evidence type="ECO:0000313" key="2">
    <source>
        <dbReference type="EMBL" id="MBP2201693.1"/>
    </source>
</evidence>
<sequence>MLIDSHIHSDTRSFEDLEALSKFLDGVITHAHDPMPVYSFEVSRAHFDKLLMFEPKRFEKVGLKYYVCIGIHPRAIPQKIDDIDYQIIKEYLKNEKVVGLGEVGLELATETEIIILKKQMDLAESLKKPIVLHTPRTNKREITKELLEVIDESDLTTNIIIEHVDYENIDLILDYIVKTNDLKISENPDYKNNIHMGFTVQPQKLTPESAMDLIKYVYEREDLKALRESNNLKIMINSDISSAPSDIYSLLKMKVVLEKNSGYLKSVNYSANDLINKMLGENAKEVFNL</sequence>
<keyword evidence="1" id="KW-0479">Metal-binding</keyword>
<dbReference type="InterPro" id="IPR012022">
    <property type="entry name" value="UCP005295"/>
</dbReference>
<dbReference type="RefSeq" id="WP_209591175.1">
    <property type="nucleotide sequence ID" value="NZ_JAGGMU010000003.1"/>
</dbReference>
<gene>
    <name evidence="2" type="ORF">J3E07_001118</name>
</gene>
<dbReference type="OrthoDB" id="359310at2157"/>
<evidence type="ECO:0000256" key="1">
    <source>
        <dbReference type="PIRNR" id="PIRNR005295"/>
    </source>
</evidence>
<dbReference type="InterPro" id="IPR032466">
    <property type="entry name" value="Metal_Hydrolase"/>
</dbReference>
<name>A0A8J7S5E0_METVO</name>
<evidence type="ECO:0000313" key="3">
    <source>
        <dbReference type="Proteomes" id="UP000740329"/>
    </source>
</evidence>
<keyword evidence="1 2" id="KW-0378">Hydrolase</keyword>
<dbReference type="SUPFAM" id="SSF51556">
    <property type="entry name" value="Metallo-dependent hydrolases"/>
    <property type="match status" value="1"/>
</dbReference>
<reference evidence="2" key="1">
    <citation type="submission" date="2021-03" db="EMBL/GenBank/DDBJ databases">
        <title>Genomic Encyclopedia of Type Strains, Phase IV (KMG-V): Genome sequencing to study the core and pangenomes of soil and plant-associated prokaryotes.</title>
        <authorList>
            <person name="Whitman W."/>
        </authorList>
    </citation>
    <scope>NUCLEOTIDE SEQUENCE</scope>
    <source>
        <strain evidence="2">C4</strain>
    </source>
</reference>
<comment type="caution">
    <text evidence="2">The sequence shown here is derived from an EMBL/GenBank/DDBJ whole genome shotgun (WGS) entry which is preliminary data.</text>
</comment>
<dbReference type="AlphaFoldDB" id="A0A8J7S5E0"/>
<proteinExistence type="inferred from homology"/>
<dbReference type="GO" id="GO:0016788">
    <property type="term" value="F:hydrolase activity, acting on ester bonds"/>
    <property type="evidence" value="ECO:0007669"/>
    <property type="project" value="UniProtKB-UniRule"/>
</dbReference>
<dbReference type="InterPro" id="IPR001130">
    <property type="entry name" value="TatD-like"/>
</dbReference>
<dbReference type="GO" id="GO:0046872">
    <property type="term" value="F:metal ion binding"/>
    <property type="evidence" value="ECO:0007669"/>
    <property type="project" value="UniProtKB-KW"/>
</dbReference>
<comment type="similarity">
    <text evidence="1">Belongs to the metallo-dependent hydrolases superfamily.</text>
</comment>
<dbReference type="Proteomes" id="UP000740329">
    <property type="component" value="Unassembled WGS sequence"/>
</dbReference>